<dbReference type="Pfam" id="PF01841">
    <property type="entry name" value="Transglut_core"/>
    <property type="match status" value="1"/>
</dbReference>
<feature type="transmembrane region" description="Helical" evidence="2">
    <location>
        <begin position="43"/>
        <end position="61"/>
    </location>
</feature>
<name>A0AAV3SEG5_HALDO</name>
<dbReference type="Proteomes" id="UP000830542">
    <property type="component" value="Chromosome"/>
</dbReference>
<evidence type="ECO:0000313" key="5">
    <source>
        <dbReference type="EMBL" id="UOO94636.1"/>
    </source>
</evidence>
<feature type="compositionally biased region" description="Low complexity" evidence="1">
    <location>
        <begin position="601"/>
        <end position="616"/>
    </location>
</feature>
<evidence type="ECO:0000256" key="2">
    <source>
        <dbReference type="SAM" id="Phobius"/>
    </source>
</evidence>
<dbReference type="SMART" id="SM00460">
    <property type="entry name" value="TGc"/>
    <property type="match status" value="1"/>
</dbReference>
<feature type="transmembrane region" description="Helical" evidence="2">
    <location>
        <begin position="106"/>
        <end position="131"/>
    </location>
</feature>
<gene>
    <name evidence="4" type="ORF">GCM10008985_11670</name>
    <name evidence="5" type="ORF">MUK72_11745</name>
</gene>
<sequence>MSVATERSWIGDGARRALALGATALLMGSFLAVLSHVTDVAGGTDRLVLFVAGSLLAATVLARFLPAAFAPILAAGLFTVGLWGYIQAVPNGELLLRSFDAVRADVIALLTGLSILRIAEAGVWAIGFAPAPTFLTWYLALRRHYVASAVSGGVALGFFVLTGDAGPTVALVGIVGAAGVVGFGELERHRGSVGQVETLVAVLAAMIVLAPLVSVVPGGAADPMVSSGGGGPETVEAGLLTGGDEVGIQGSISLSPKVRFTVESSSQEYWRVASYDRYTGQGWVRTGDDRPYNGSLAGPPGDTTQLTQNYTAETSLSIMPAAWKPSTVSGDPADNARVTSLAGLQPDGTLANGTSYTVTSQRPNWTADELRSAGEDYPDGIRSRYTQLPESTPERVANRTDRLTSNADNPYDTARTIERWLEGSKNYSLDVDRPDGSIADSYLFEMNAGYCTYYATTMATMLRTQDIPARFVTGYTPGQRVARDEWVVRGLDSHAWVEVYFPDTGWVRFDPTPAGPRSAVEGSNLENARAGNESNVDTNRSEDGEWTPTPEPTPAGGSADAEDSAANDSANPAGLQRAAEQDQADAANGSATPAGGGAAGGTTSVADSSPLPELPSPSREQVAFALVALVGLAAGAHRTGLAERLYRALWLRYWPSGSPTSTVEAAFERLEYLLADEHRPRRDGETPREYLAAIDADDRARRVGAIFERAHYGEAVSDADATEARALVAELRGERTPVLGRFRRSRERGPDSI</sequence>
<dbReference type="EMBL" id="CP095005">
    <property type="protein sequence ID" value="UOO94636.1"/>
    <property type="molecule type" value="Genomic_DNA"/>
</dbReference>
<organism evidence="4 7">
    <name type="scientific">Halococcus dombrowskii</name>
    <dbReference type="NCBI Taxonomy" id="179637"/>
    <lineage>
        <taxon>Archaea</taxon>
        <taxon>Methanobacteriati</taxon>
        <taxon>Methanobacteriota</taxon>
        <taxon>Stenosarchaea group</taxon>
        <taxon>Halobacteria</taxon>
        <taxon>Halobacteriales</taxon>
        <taxon>Halococcaceae</taxon>
        <taxon>Halococcus</taxon>
    </lineage>
</organism>
<dbReference type="SUPFAM" id="SSF54001">
    <property type="entry name" value="Cysteine proteinases"/>
    <property type="match status" value="1"/>
</dbReference>
<evidence type="ECO:0000313" key="4">
    <source>
        <dbReference type="EMBL" id="GAA0457213.1"/>
    </source>
</evidence>
<reference evidence="4" key="1">
    <citation type="journal article" date="2014" name="Int. J. Syst. Evol. Microbiol.">
        <title>Complete genome sequence of Corynebacterium casei LMG S-19264T (=DSM 44701T), isolated from a smear-ripened cheese.</title>
        <authorList>
            <consortium name="US DOE Joint Genome Institute (JGI-PGF)"/>
            <person name="Walter F."/>
            <person name="Albersmeier A."/>
            <person name="Kalinowski J."/>
            <person name="Ruckert C."/>
        </authorList>
    </citation>
    <scope>NUCLEOTIDE SEQUENCE</scope>
    <source>
        <strain evidence="4">JCM 12289</strain>
    </source>
</reference>
<evidence type="ECO:0000259" key="3">
    <source>
        <dbReference type="SMART" id="SM00460"/>
    </source>
</evidence>
<proteinExistence type="predicted"/>
<dbReference type="Pfam" id="PF11992">
    <property type="entry name" value="TgpA_N"/>
    <property type="match status" value="1"/>
</dbReference>
<keyword evidence="6" id="KW-1185">Reference proteome</keyword>
<keyword evidence="2" id="KW-1133">Transmembrane helix</keyword>
<reference evidence="5" key="2">
    <citation type="submission" date="2022-04" db="EMBL/GenBank/DDBJ databases">
        <title>Sequencing and genomic assembly of Halococcus dombrowskii.</title>
        <authorList>
            <person name="Lim S.W."/>
            <person name="MacLea K.S."/>
        </authorList>
    </citation>
    <scope>NUCLEOTIDE SEQUENCE</scope>
    <source>
        <strain evidence="5">H4</strain>
    </source>
</reference>
<dbReference type="Pfam" id="PF13559">
    <property type="entry name" value="DUF4129"/>
    <property type="match status" value="1"/>
</dbReference>
<dbReference type="InterPro" id="IPR052901">
    <property type="entry name" value="Bact_TGase-like"/>
</dbReference>
<evidence type="ECO:0000313" key="6">
    <source>
        <dbReference type="Proteomes" id="UP000830542"/>
    </source>
</evidence>
<dbReference type="KEGG" id="hdo:MUK72_11745"/>
<feature type="region of interest" description="Disordered" evidence="1">
    <location>
        <begin position="512"/>
        <end position="616"/>
    </location>
</feature>
<dbReference type="PANTHER" id="PTHR42736:SF1">
    <property type="entry name" value="PROTEIN-GLUTAMINE GAMMA-GLUTAMYLTRANSFERASE"/>
    <property type="match status" value="1"/>
</dbReference>
<evidence type="ECO:0000256" key="1">
    <source>
        <dbReference type="SAM" id="MobiDB-lite"/>
    </source>
</evidence>
<feature type="transmembrane region" description="Helical" evidence="2">
    <location>
        <begin position="168"/>
        <end position="186"/>
    </location>
</feature>
<feature type="transmembrane region" description="Helical" evidence="2">
    <location>
        <begin position="143"/>
        <end position="162"/>
    </location>
</feature>
<feature type="transmembrane region" description="Helical" evidence="2">
    <location>
        <begin position="198"/>
        <end position="216"/>
    </location>
</feature>
<keyword evidence="2" id="KW-0812">Transmembrane</keyword>
<feature type="transmembrane region" description="Helical" evidence="2">
    <location>
        <begin position="68"/>
        <end position="86"/>
    </location>
</feature>
<accession>A0AAV3SEG5</accession>
<dbReference type="AlphaFoldDB" id="A0AAV3SEG5"/>
<keyword evidence="2" id="KW-0472">Membrane</keyword>
<dbReference type="EMBL" id="BAAADN010000019">
    <property type="protein sequence ID" value="GAA0457213.1"/>
    <property type="molecule type" value="Genomic_DNA"/>
</dbReference>
<dbReference type="InterPro" id="IPR021878">
    <property type="entry name" value="TgpA_N"/>
</dbReference>
<dbReference type="RefSeq" id="WP_244700893.1">
    <property type="nucleotide sequence ID" value="NZ_BAAADN010000019.1"/>
</dbReference>
<dbReference type="GeneID" id="71762531"/>
<reference evidence="4" key="3">
    <citation type="submission" date="2023-12" db="EMBL/GenBank/DDBJ databases">
        <authorList>
            <person name="Sun Q."/>
            <person name="Inoue M."/>
        </authorList>
    </citation>
    <scope>NUCLEOTIDE SEQUENCE</scope>
    <source>
        <strain evidence="4">JCM 12289</strain>
    </source>
</reference>
<feature type="domain" description="Transglutaminase-like" evidence="3">
    <location>
        <begin position="443"/>
        <end position="513"/>
    </location>
</feature>
<protein>
    <submittedName>
        <fullName evidence="5">DUF3488 and transglutaminase-like domain-containing protein</fullName>
    </submittedName>
</protein>
<feature type="compositionally biased region" description="Low complexity" evidence="1">
    <location>
        <begin position="584"/>
        <end position="593"/>
    </location>
</feature>
<dbReference type="PANTHER" id="PTHR42736">
    <property type="entry name" value="PROTEIN-GLUTAMINE GAMMA-GLUTAMYLTRANSFERASE"/>
    <property type="match status" value="1"/>
</dbReference>
<feature type="transmembrane region" description="Helical" evidence="2">
    <location>
        <begin position="17"/>
        <end position="37"/>
    </location>
</feature>
<dbReference type="Gene3D" id="3.10.620.30">
    <property type="match status" value="1"/>
</dbReference>
<dbReference type="InterPro" id="IPR002931">
    <property type="entry name" value="Transglutaminase-like"/>
</dbReference>
<dbReference type="InterPro" id="IPR025403">
    <property type="entry name" value="TgpA-like_C"/>
</dbReference>
<dbReference type="InterPro" id="IPR038765">
    <property type="entry name" value="Papain-like_cys_pep_sf"/>
</dbReference>
<dbReference type="Proteomes" id="UP001500962">
    <property type="component" value="Unassembled WGS sequence"/>
</dbReference>
<evidence type="ECO:0000313" key="7">
    <source>
        <dbReference type="Proteomes" id="UP001500962"/>
    </source>
</evidence>